<dbReference type="Pfam" id="PF01380">
    <property type="entry name" value="SIS"/>
    <property type="match status" value="1"/>
</dbReference>
<dbReference type="SUPFAM" id="SSF46689">
    <property type="entry name" value="Homeodomain-like"/>
    <property type="match status" value="1"/>
</dbReference>
<dbReference type="RefSeq" id="WP_277362301.1">
    <property type="nucleotide sequence ID" value="NZ_CP049940.1"/>
</dbReference>
<protein>
    <submittedName>
        <fullName evidence="6">MurR/RpiR family transcriptional regulator</fullName>
    </submittedName>
</protein>
<keyword evidence="3" id="KW-0804">Transcription</keyword>
<feature type="domain" description="HTH rpiR-type" evidence="4">
    <location>
        <begin position="1"/>
        <end position="77"/>
    </location>
</feature>
<dbReference type="PANTHER" id="PTHR30514">
    <property type="entry name" value="GLUCOKINASE"/>
    <property type="match status" value="1"/>
</dbReference>
<name>A0ABD4XIN1_WEIPA</name>
<dbReference type="Pfam" id="PF01418">
    <property type="entry name" value="HTH_6"/>
    <property type="match status" value="1"/>
</dbReference>
<evidence type="ECO:0000313" key="7">
    <source>
        <dbReference type="Proteomes" id="UP001215461"/>
    </source>
</evidence>
<dbReference type="Proteomes" id="UP001215461">
    <property type="component" value="Unassembled WGS sequence"/>
</dbReference>
<dbReference type="CDD" id="cd05013">
    <property type="entry name" value="SIS_RpiR"/>
    <property type="match status" value="1"/>
</dbReference>
<dbReference type="AlphaFoldDB" id="A0ABD4XIN1"/>
<dbReference type="PROSITE" id="PS51071">
    <property type="entry name" value="HTH_RPIR"/>
    <property type="match status" value="1"/>
</dbReference>
<feature type="domain" description="SIS" evidence="5">
    <location>
        <begin position="122"/>
        <end position="264"/>
    </location>
</feature>
<dbReference type="InterPro" id="IPR009057">
    <property type="entry name" value="Homeodomain-like_sf"/>
</dbReference>
<dbReference type="InterPro" id="IPR046348">
    <property type="entry name" value="SIS_dom_sf"/>
</dbReference>
<keyword evidence="1" id="KW-0805">Transcription regulation</keyword>
<dbReference type="InterPro" id="IPR036388">
    <property type="entry name" value="WH-like_DNA-bd_sf"/>
</dbReference>
<comment type="caution">
    <text evidence="6">The sequence shown here is derived from an EMBL/GenBank/DDBJ whole genome shotgun (WGS) entry which is preliminary data.</text>
</comment>
<evidence type="ECO:0000256" key="2">
    <source>
        <dbReference type="ARBA" id="ARBA00023125"/>
    </source>
</evidence>
<dbReference type="PANTHER" id="PTHR30514:SF10">
    <property type="entry name" value="MURR_RPIR FAMILY TRANSCRIPTIONAL REGULATOR"/>
    <property type="match status" value="1"/>
</dbReference>
<gene>
    <name evidence="6" type="ORF">G9403_05735</name>
</gene>
<proteinExistence type="predicted"/>
<dbReference type="Gene3D" id="3.40.50.10490">
    <property type="entry name" value="Glucose-6-phosphate isomerase like protein, domain 1"/>
    <property type="match status" value="1"/>
</dbReference>
<evidence type="ECO:0000259" key="5">
    <source>
        <dbReference type="PROSITE" id="PS51464"/>
    </source>
</evidence>
<dbReference type="PROSITE" id="PS51464">
    <property type="entry name" value="SIS"/>
    <property type="match status" value="1"/>
</dbReference>
<evidence type="ECO:0000259" key="4">
    <source>
        <dbReference type="PROSITE" id="PS51071"/>
    </source>
</evidence>
<accession>A0ABD4XIN1</accession>
<sequence length="285" mass="32110">MNSLFVRLSSEKNFTTSERKIANFFLEKPQLVIDATAEKIGKLTQTSSSAIVRFAKKMGYTGFPAMKLDVAVAIKNTQNTHDLTEVEADESFANILEKTSARFKIIPDVIATQNATEDFSQATSLIENARHIFVYGVTASSLVAQDIQQKFTRIGLDVIYHADFHQMITTMQATATKQDLSIVISESGRTFEALNFKKISNDLGLKVIVLTNETNSEMTQDCDIVLTTTSQQFDKVRFASTTGLLSQLYVVDILFYAYISKHYEDSQKKVEATRLRINKLYDQRH</sequence>
<dbReference type="SUPFAM" id="SSF53697">
    <property type="entry name" value="SIS domain"/>
    <property type="match status" value="1"/>
</dbReference>
<dbReference type="GO" id="GO:0003677">
    <property type="term" value="F:DNA binding"/>
    <property type="evidence" value="ECO:0007669"/>
    <property type="project" value="UniProtKB-KW"/>
</dbReference>
<dbReference type="InterPro" id="IPR001347">
    <property type="entry name" value="SIS_dom"/>
</dbReference>
<evidence type="ECO:0000256" key="1">
    <source>
        <dbReference type="ARBA" id="ARBA00023015"/>
    </source>
</evidence>
<dbReference type="Gene3D" id="1.10.10.10">
    <property type="entry name" value="Winged helix-like DNA-binding domain superfamily/Winged helix DNA-binding domain"/>
    <property type="match status" value="1"/>
</dbReference>
<evidence type="ECO:0000313" key="6">
    <source>
        <dbReference type="EMBL" id="MDF8371159.1"/>
    </source>
</evidence>
<dbReference type="InterPro" id="IPR035472">
    <property type="entry name" value="RpiR-like_SIS"/>
</dbReference>
<dbReference type="InterPro" id="IPR047640">
    <property type="entry name" value="RpiR-like"/>
</dbReference>
<organism evidence="6 7">
    <name type="scientific">Weissella paramesenteroides</name>
    <name type="common">Leuconostoc paramesenteroides</name>
    <dbReference type="NCBI Taxonomy" id="1249"/>
    <lineage>
        <taxon>Bacteria</taxon>
        <taxon>Bacillati</taxon>
        <taxon>Bacillota</taxon>
        <taxon>Bacilli</taxon>
        <taxon>Lactobacillales</taxon>
        <taxon>Lactobacillaceae</taxon>
        <taxon>Weissella</taxon>
    </lineage>
</organism>
<keyword evidence="2" id="KW-0238">DNA-binding</keyword>
<reference evidence="6 7" key="1">
    <citation type="submission" date="2020-03" db="EMBL/GenBank/DDBJ databases">
        <title>Comparative genomics of Weissella paramesenteroides.</title>
        <authorList>
            <person name="Kant R."/>
            <person name="Takala T."/>
            <person name="Saris P."/>
        </authorList>
    </citation>
    <scope>NUCLEOTIDE SEQUENCE [LARGE SCALE GENOMIC DNA]</scope>
    <source>
        <strain evidence="6 7">SJ27-4</strain>
    </source>
</reference>
<evidence type="ECO:0000256" key="3">
    <source>
        <dbReference type="ARBA" id="ARBA00023163"/>
    </source>
</evidence>
<dbReference type="InterPro" id="IPR000281">
    <property type="entry name" value="HTH_RpiR"/>
</dbReference>
<dbReference type="EMBL" id="JAANXN010000006">
    <property type="protein sequence ID" value="MDF8371159.1"/>
    <property type="molecule type" value="Genomic_DNA"/>
</dbReference>